<dbReference type="Proteomes" id="UP000018721">
    <property type="component" value="Unassembled WGS sequence"/>
</dbReference>
<gene>
    <name evidence="1" type="ORF">F443_20210</name>
</gene>
<evidence type="ECO:0000313" key="1">
    <source>
        <dbReference type="EMBL" id="ETI33101.1"/>
    </source>
</evidence>
<evidence type="ECO:0000313" key="2">
    <source>
        <dbReference type="Proteomes" id="UP000018721"/>
    </source>
</evidence>
<protein>
    <submittedName>
        <fullName evidence="1">Uncharacterized protein</fullName>
    </submittedName>
</protein>
<name>V9E2C5_PHYNI</name>
<keyword evidence="2" id="KW-1185">Reference proteome</keyword>
<reference evidence="1 2" key="1">
    <citation type="submission" date="2013-11" db="EMBL/GenBank/DDBJ databases">
        <title>The Genome Sequence of Phytophthora parasitica P1569.</title>
        <authorList>
            <consortium name="The Broad Institute Genomics Platform"/>
            <person name="Russ C."/>
            <person name="Tyler B."/>
            <person name="Panabieres F."/>
            <person name="Shan W."/>
            <person name="Tripathy S."/>
            <person name="Grunwald N."/>
            <person name="Machado M."/>
            <person name="Johnson C.S."/>
            <person name="Arredondo F."/>
            <person name="Hong C."/>
            <person name="Coffey M."/>
            <person name="Young S.K."/>
            <person name="Zeng Q."/>
            <person name="Gargeya S."/>
            <person name="Fitzgerald M."/>
            <person name="Abouelleil A."/>
            <person name="Alvarado L."/>
            <person name="Chapman S.B."/>
            <person name="Gainer-Dewar J."/>
            <person name="Goldberg J."/>
            <person name="Griggs A."/>
            <person name="Gujja S."/>
            <person name="Hansen M."/>
            <person name="Howarth C."/>
            <person name="Imamovic A."/>
            <person name="Ireland A."/>
            <person name="Larimer J."/>
            <person name="McCowan C."/>
            <person name="Murphy C."/>
            <person name="Pearson M."/>
            <person name="Poon T.W."/>
            <person name="Priest M."/>
            <person name="Roberts A."/>
            <person name="Saif S."/>
            <person name="Shea T."/>
            <person name="Sykes S."/>
            <person name="Wortman J."/>
            <person name="Nusbaum C."/>
            <person name="Birren B."/>
        </authorList>
    </citation>
    <scope>NUCLEOTIDE SEQUENCE [LARGE SCALE GENOMIC DNA]</scope>
    <source>
        <strain evidence="1 2">P1569</strain>
    </source>
</reference>
<accession>V9E2C5</accession>
<dbReference type="AlphaFoldDB" id="V9E2C5"/>
<dbReference type="HOGENOM" id="CLU_3000619_0_0_1"/>
<dbReference type="EMBL" id="ANIZ01003519">
    <property type="protein sequence ID" value="ETI33101.1"/>
    <property type="molecule type" value="Genomic_DNA"/>
</dbReference>
<comment type="caution">
    <text evidence="1">The sequence shown here is derived from an EMBL/GenBank/DDBJ whole genome shotgun (WGS) entry which is preliminary data.</text>
</comment>
<proteinExistence type="predicted"/>
<organism evidence="1 2">
    <name type="scientific">Phytophthora nicotianae P1569</name>
    <dbReference type="NCBI Taxonomy" id="1317065"/>
    <lineage>
        <taxon>Eukaryota</taxon>
        <taxon>Sar</taxon>
        <taxon>Stramenopiles</taxon>
        <taxon>Oomycota</taxon>
        <taxon>Peronosporomycetes</taxon>
        <taxon>Peronosporales</taxon>
        <taxon>Peronosporaceae</taxon>
        <taxon>Phytophthora</taxon>
    </lineage>
</organism>
<sequence length="57" mass="6176">MLSSCVSSSDGYSRKIGLAAIYGLDDNWRCVTAASQHKEMAVHRTNKALEEDDAVAC</sequence>